<gene>
    <name evidence="1" type="ORF">BDV96DRAFT_478125</name>
</gene>
<keyword evidence="2" id="KW-1185">Reference proteome</keyword>
<evidence type="ECO:0000313" key="2">
    <source>
        <dbReference type="Proteomes" id="UP000799770"/>
    </source>
</evidence>
<dbReference type="EMBL" id="ML977343">
    <property type="protein sequence ID" value="KAF2109191.1"/>
    <property type="molecule type" value="Genomic_DNA"/>
</dbReference>
<accession>A0A6A5YSR6</accession>
<evidence type="ECO:0000313" key="1">
    <source>
        <dbReference type="EMBL" id="KAF2109191.1"/>
    </source>
</evidence>
<dbReference type="AlphaFoldDB" id="A0A6A5YSR6"/>
<proteinExistence type="predicted"/>
<reference evidence="1" key="1">
    <citation type="journal article" date="2020" name="Stud. Mycol.">
        <title>101 Dothideomycetes genomes: a test case for predicting lifestyles and emergence of pathogens.</title>
        <authorList>
            <person name="Haridas S."/>
            <person name="Albert R."/>
            <person name="Binder M."/>
            <person name="Bloem J."/>
            <person name="Labutti K."/>
            <person name="Salamov A."/>
            <person name="Andreopoulos B."/>
            <person name="Baker S."/>
            <person name="Barry K."/>
            <person name="Bills G."/>
            <person name="Bluhm B."/>
            <person name="Cannon C."/>
            <person name="Castanera R."/>
            <person name="Culley D."/>
            <person name="Daum C."/>
            <person name="Ezra D."/>
            <person name="Gonzalez J."/>
            <person name="Henrissat B."/>
            <person name="Kuo A."/>
            <person name="Liang C."/>
            <person name="Lipzen A."/>
            <person name="Lutzoni F."/>
            <person name="Magnuson J."/>
            <person name="Mondo S."/>
            <person name="Nolan M."/>
            <person name="Ohm R."/>
            <person name="Pangilinan J."/>
            <person name="Park H.-J."/>
            <person name="Ramirez L."/>
            <person name="Alfaro M."/>
            <person name="Sun H."/>
            <person name="Tritt A."/>
            <person name="Yoshinaga Y."/>
            <person name="Zwiers L.-H."/>
            <person name="Turgeon B."/>
            <person name="Goodwin S."/>
            <person name="Spatafora J."/>
            <person name="Crous P."/>
            <person name="Grigoriev I."/>
        </authorList>
    </citation>
    <scope>NUCLEOTIDE SEQUENCE</scope>
    <source>
        <strain evidence="1">CBS 627.86</strain>
    </source>
</reference>
<sequence>KWIPVNTSLSKHFSPDDAIVSLDTLRGWWDINGKTFNWMGLPTELKEHVLQFCIWQPLDFKDVVKHTVERRQRPYEILDIFGSWRSLLGVSQQIRTLSLRLVLNSNMHCPGGFGLSCNTHGQFRSMVKRLSKHYQIVKPDAQTSLLTTSPRMHRQAYRYLRFPKLHPELDQFATFAHGIRKLSLGLRLLECFYFFKVTVGGIDQRRPPSYMTCDIFEQLPNLNGLFIKLPHDWREFLVDGPFPIYHERYPCPRTLIRWIYERIAEVVAPYKKVNVHPFVDDAEEQTFWNLREACQLSWNISKQELAELYEDCDGGISLDD</sequence>
<name>A0A6A5YSR6_9PLEO</name>
<dbReference type="Proteomes" id="UP000799770">
    <property type="component" value="Unassembled WGS sequence"/>
</dbReference>
<organism evidence="1 2">
    <name type="scientific">Lophiotrema nucula</name>
    <dbReference type="NCBI Taxonomy" id="690887"/>
    <lineage>
        <taxon>Eukaryota</taxon>
        <taxon>Fungi</taxon>
        <taxon>Dikarya</taxon>
        <taxon>Ascomycota</taxon>
        <taxon>Pezizomycotina</taxon>
        <taxon>Dothideomycetes</taxon>
        <taxon>Pleosporomycetidae</taxon>
        <taxon>Pleosporales</taxon>
        <taxon>Lophiotremataceae</taxon>
        <taxon>Lophiotrema</taxon>
    </lineage>
</organism>
<feature type="non-terminal residue" evidence="1">
    <location>
        <position position="320"/>
    </location>
</feature>
<protein>
    <submittedName>
        <fullName evidence="1">Uncharacterized protein</fullName>
    </submittedName>
</protein>
<feature type="non-terminal residue" evidence="1">
    <location>
        <position position="1"/>
    </location>
</feature>
<dbReference type="OrthoDB" id="3781946at2759"/>